<evidence type="ECO:0000256" key="4">
    <source>
        <dbReference type="ARBA" id="ARBA00022989"/>
    </source>
</evidence>
<evidence type="ECO:0000259" key="7">
    <source>
        <dbReference type="Pfam" id="PF00482"/>
    </source>
</evidence>
<evidence type="ECO:0000313" key="8">
    <source>
        <dbReference type="EMBL" id="CAB4545465.1"/>
    </source>
</evidence>
<keyword evidence="2" id="KW-1003">Cell membrane</keyword>
<feature type="domain" description="Type II secretion system protein GspF" evidence="7">
    <location>
        <begin position="103"/>
        <end position="188"/>
    </location>
</feature>
<organism evidence="8">
    <name type="scientific">freshwater metagenome</name>
    <dbReference type="NCBI Taxonomy" id="449393"/>
    <lineage>
        <taxon>unclassified sequences</taxon>
        <taxon>metagenomes</taxon>
        <taxon>ecological metagenomes</taxon>
    </lineage>
</organism>
<evidence type="ECO:0000256" key="2">
    <source>
        <dbReference type="ARBA" id="ARBA00022475"/>
    </source>
</evidence>
<accession>A0A6J6C319</accession>
<dbReference type="EMBL" id="CAEZSH010000139">
    <property type="protein sequence ID" value="CAB4545465.1"/>
    <property type="molecule type" value="Genomic_DNA"/>
</dbReference>
<sequence>MLEALRSLQSARTQASNTAQELLAELAGPQATVKLVTWLPVGVVVLAQGLGFNILDALLTNLLAQLSVVAGVVLLVVANRWSNRMVRAATPSSDDPAAGLNLFIALLKSGQSLSVARQSVDETDLALGGLVATARTTGAPLADLLDARARAIREQHATRAKHALRQLSVRLTIPLGAAVLPALVCLVVIPLFISLTSTAETF</sequence>
<dbReference type="Pfam" id="PF00482">
    <property type="entry name" value="T2SSF"/>
    <property type="match status" value="1"/>
</dbReference>
<name>A0A6J6C319_9ZZZZ</name>
<keyword evidence="4 6" id="KW-1133">Transmembrane helix</keyword>
<feature type="transmembrane region" description="Helical" evidence="6">
    <location>
        <begin position="171"/>
        <end position="193"/>
    </location>
</feature>
<evidence type="ECO:0000256" key="1">
    <source>
        <dbReference type="ARBA" id="ARBA00004651"/>
    </source>
</evidence>
<evidence type="ECO:0000256" key="6">
    <source>
        <dbReference type="SAM" id="Phobius"/>
    </source>
</evidence>
<protein>
    <submittedName>
        <fullName evidence="8">Unannotated protein</fullName>
    </submittedName>
</protein>
<keyword evidence="3 6" id="KW-0812">Transmembrane</keyword>
<evidence type="ECO:0000256" key="5">
    <source>
        <dbReference type="ARBA" id="ARBA00023136"/>
    </source>
</evidence>
<gene>
    <name evidence="8" type="ORF">UFOPK1410_00935</name>
</gene>
<evidence type="ECO:0000256" key="3">
    <source>
        <dbReference type="ARBA" id="ARBA00022692"/>
    </source>
</evidence>
<feature type="transmembrane region" description="Helical" evidence="6">
    <location>
        <begin position="58"/>
        <end position="78"/>
    </location>
</feature>
<dbReference type="GO" id="GO:0005886">
    <property type="term" value="C:plasma membrane"/>
    <property type="evidence" value="ECO:0007669"/>
    <property type="project" value="UniProtKB-SubCell"/>
</dbReference>
<reference evidence="8" key="1">
    <citation type="submission" date="2020-05" db="EMBL/GenBank/DDBJ databases">
        <authorList>
            <person name="Chiriac C."/>
            <person name="Salcher M."/>
            <person name="Ghai R."/>
            <person name="Kavagutti S V."/>
        </authorList>
    </citation>
    <scope>NUCLEOTIDE SEQUENCE</scope>
</reference>
<proteinExistence type="predicted"/>
<keyword evidence="5 6" id="KW-0472">Membrane</keyword>
<feature type="transmembrane region" description="Helical" evidence="6">
    <location>
        <begin position="35"/>
        <end position="52"/>
    </location>
</feature>
<dbReference type="InterPro" id="IPR018076">
    <property type="entry name" value="T2SS_GspF_dom"/>
</dbReference>
<dbReference type="AlphaFoldDB" id="A0A6J6C319"/>
<comment type="subcellular location">
    <subcellularLocation>
        <location evidence="1">Cell membrane</location>
        <topology evidence="1">Multi-pass membrane protein</topology>
    </subcellularLocation>
</comment>
<dbReference type="PANTHER" id="PTHR35007">
    <property type="entry name" value="INTEGRAL MEMBRANE PROTEIN-RELATED"/>
    <property type="match status" value="1"/>
</dbReference>
<dbReference type="PANTHER" id="PTHR35007:SF3">
    <property type="entry name" value="POSSIBLE CONSERVED ALANINE RICH MEMBRANE PROTEIN"/>
    <property type="match status" value="1"/>
</dbReference>